<keyword evidence="2" id="KW-0732">Signal</keyword>
<dbReference type="PANTHER" id="PTHR10612:SF34">
    <property type="entry name" value="APOLIPOPROTEIN D"/>
    <property type="match status" value="1"/>
</dbReference>
<feature type="signal peptide" evidence="2">
    <location>
        <begin position="1"/>
        <end position="19"/>
    </location>
</feature>
<dbReference type="PANTHER" id="PTHR10612">
    <property type="entry name" value="APOLIPOPROTEIN D"/>
    <property type="match status" value="1"/>
</dbReference>
<protein>
    <recommendedName>
        <fullName evidence="3">Lipocalin/cytosolic fatty-acid binding domain-containing protein</fullName>
    </recommendedName>
</protein>
<proteinExistence type="inferred from homology"/>
<evidence type="ECO:0000259" key="3">
    <source>
        <dbReference type="Pfam" id="PF00061"/>
    </source>
</evidence>
<dbReference type="GO" id="GO:0006629">
    <property type="term" value="P:lipid metabolic process"/>
    <property type="evidence" value="ECO:0007669"/>
    <property type="project" value="TreeGrafter"/>
</dbReference>
<comment type="similarity">
    <text evidence="1 2">Belongs to the calycin superfamily. Lipocalin family.</text>
</comment>
<dbReference type="PIRSF" id="PIRSF036893">
    <property type="entry name" value="Lipocalin_ApoD"/>
    <property type="match status" value="1"/>
</dbReference>
<dbReference type="GO" id="GO:0005737">
    <property type="term" value="C:cytoplasm"/>
    <property type="evidence" value="ECO:0007669"/>
    <property type="project" value="TreeGrafter"/>
</dbReference>
<feature type="chain" id="PRO_5013437091" description="Lipocalin/cytosolic fatty-acid binding domain-containing protein" evidence="2">
    <location>
        <begin position="20"/>
        <end position="201"/>
    </location>
</feature>
<dbReference type="GO" id="GO:0000302">
    <property type="term" value="P:response to reactive oxygen species"/>
    <property type="evidence" value="ECO:0007669"/>
    <property type="project" value="TreeGrafter"/>
</dbReference>
<dbReference type="AlphaFoldDB" id="A0A1B6HRR4"/>
<dbReference type="InterPro" id="IPR000566">
    <property type="entry name" value="Lipocln_cytosolic_FA-bd_dom"/>
</dbReference>
<reference evidence="4" key="1">
    <citation type="submission" date="2015-11" db="EMBL/GenBank/DDBJ databases">
        <title>De novo transcriptome assembly of four potential Pierce s Disease insect vectors from Arizona vineyards.</title>
        <authorList>
            <person name="Tassone E.E."/>
        </authorList>
    </citation>
    <scope>NUCLEOTIDE SEQUENCE</scope>
</reference>
<sequence>MRKYISLFAAFIFLHETQGVESGVKICPDSVRVQEDFSLHDYMGTWYGQASTEKAAIKLAGRCNQDTFTYDHDKNEVHMTSQGITSPELNELAVFEITAVGTELNKKEGKLNFTINVPPFGEVIAPYWVLETDYNTYSIVYSCVNFHGLHQLRNINLYTRNQDIQDSSEMHRLFNRVEAVMAANNIHLPPLVSANQTNCTR</sequence>
<name>A0A1B6HRR4_9HEMI</name>
<dbReference type="Gene3D" id="2.40.128.20">
    <property type="match status" value="1"/>
</dbReference>
<evidence type="ECO:0000256" key="2">
    <source>
        <dbReference type="PIRNR" id="PIRNR036893"/>
    </source>
</evidence>
<dbReference type="InterPro" id="IPR012674">
    <property type="entry name" value="Calycin"/>
</dbReference>
<evidence type="ECO:0000313" key="4">
    <source>
        <dbReference type="EMBL" id="JAS77345.1"/>
    </source>
</evidence>
<feature type="domain" description="Lipocalin/cytosolic fatty-acid binding" evidence="3">
    <location>
        <begin position="44"/>
        <end position="168"/>
    </location>
</feature>
<dbReference type="Pfam" id="PF00061">
    <property type="entry name" value="Lipocalin"/>
    <property type="match status" value="1"/>
</dbReference>
<accession>A0A1B6HRR4</accession>
<dbReference type="EMBL" id="GECU01030361">
    <property type="protein sequence ID" value="JAS77345.1"/>
    <property type="molecule type" value="Transcribed_RNA"/>
</dbReference>
<evidence type="ECO:0000256" key="1">
    <source>
        <dbReference type="ARBA" id="ARBA00006889"/>
    </source>
</evidence>
<organism evidence="4">
    <name type="scientific">Homalodisca liturata</name>
    <dbReference type="NCBI Taxonomy" id="320908"/>
    <lineage>
        <taxon>Eukaryota</taxon>
        <taxon>Metazoa</taxon>
        <taxon>Ecdysozoa</taxon>
        <taxon>Arthropoda</taxon>
        <taxon>Hexapoda</taxon>
        <taxon>Insecta</taxon>
        <taxon>Pterygota</taxon>
        <taxon>Neoptera</taxon>
        <taxon>Paraneoptera</taxon>
        <taxon>Hemiptera</taxon>
        <taxon>Auchenorrhyncha</taxon>
        <taxon>Membracoidea</taxon>
        <taxon>Cicadellidae</taxon>
        <taxon>Cicadellinae</taxon>
        <taxon>Proconiini</taxon>
        <taxon>Homalodisca</taxon>
    </lineage>
</organism>
<dbReference type="SUPFAM" id="SSF50814">
    <property type="entry name" value="Lipocalins"/>
    <property type="match status" value="1"/>
</dbReference>
<dbReference type="InterPro" id="IPR022271">
    <property type="entry name" value="Lipocalin_ApoD"/>
</dbReference>
<gene>
    <name evidence="4" type="ORF">g.18697</name>
</gene>